<name>A0A518BBH3_9BACT</name>
<dbReference type="Pfam" id="PF00535">
    <property type="entry name" value="Glycos_transf_2"/>
    <property type="match status" value="1"/>
</dbReference>
<dbReference type="SUPFAM" id="SSF53448">
    <property type="entry name" value="Nucleotide-diphospho-sugar transferases"/>
    <property type="match status" value="1"/>
</dbReference>
<dbReference type="PANTHER" id="PTHR43646:SF3">
    <property type="entry name" value="SLR1566 PROTEIN"/>
    <property type="match status" value="1"/>
</dbReference>
<evidence type="ECO:0000256" key="1">
    <source>
        <dbReference type="SAM" id="Phobius"/>
    </source>
</evidence>
<keyword evidence="3" id="KW-0328">Glycosyltransferase</keyword>
<protein>
    <submittedName>
        <fullName evidence="3">4,4'-diaponeurosporenoate glycosyltransferase</fullName>
        <ecNumber evidence="3">2.4.1.-</ecNumber>
    </submittedName>
</protein>
<evidence type="ECO:0000313" key="4">
    <source>
        <dbReference type="Proteomes" id="UP000317093"/>
    </source>
</evidence>
<accession>A0A518BBH3</accession>
<dbReference type="Gene3D" id="3.90.550.10">
    <property type="entry name" value="Spore Coat Polysaccharide Biosynthesis Protein SpsA, Chain A"/>
    <property type="match status" value="1"/>
</dbReference>
<evidence type="ECO:0000313" key="3">
    <source>
        <dbReference type="EMBL" id="QDU64338.1"/>
    </source>
</evidence>
<dbReference type="PANTHER" id="PTHR43646">
    <property type="entry name" value="GLYCOSYLTRANSFERASE"/>
    <property type="match status" value="1"/>
</dbReference>
<keyword evidence="1" id="KW-0472">Membrane</keyword>
<keyword evidence="1" id="KW-0812">Transmembrane</keyword>
<dbReference type="KEGG" id="knv:Pan216_52280"/>
<keyword evidence="3" id="KW-0808">Transferase</keyword>
<proteinExistence type="predicted"/>
<dbReference type="GO" id="GO:0016757">
    <property type="term" value="F:glycosyltransferase activity"/>
    <property type="evidence" value="ECO:0007669"/>
    <property type="project" value="UniProtKB-KW"/>
</dbReference>
<reference evidence="3 4" key="1">
    <citation type="submission" date="2019-02" db="EMBL/GenBank/DDBJ databases">
        <title>Deep-cultivation of Planctomycetes and their phenomic and genomic characterization uncovers novel biology.</title>
        <authorList>
            <person name="Wiegand S."/>
            <person name="Jogler M."/>
            <person name="Boedeker C."/>
            <person name="Pinto D."/>
            <person name="Vollmers J."/>
            <person name="Rivas-Marin E."/>
            <person name="Kohn T."/>
            <person name="Peeters S.H."/>
            <person name="Heuer A."/>
            <person name="Rast P."/>
            <person name="Oberbeckmann S."/>
            <person name="Bunk B."/>
            <person name="Jeske O."/>
            <person name="Meyerdierks A."/>
            <person name="Storesund J.E."/>
            <person name="Kallscheuer N."/>
            <person name="Luecker S."/>
            <person name="Lage O.M."/>
            <person name="Pohl T."/>
            <person name="Merkel B.J."/>
            <person name="Hornburger P."/>
            <person name="Mueller R.-W."/>
            <person name="Bruemmer F."/>
            <person name="Labrenz M."/>
            <person name="Spormann A.M."/>
            <person name="Op den Camp H."/>
            <person name="Overmann J."/>
            <person name="Amann R."/>
            <person name="Jetten M.S.M."/>
            <person name="Mascher T."/>
            <person name="Medema M.H."/>
            <person name="Devos D.P."/>
            <person name="Kaster A.-K."/>
            <person name="Ovreas L."/>
            <person name="Rohde M."/>
            <person name="Galperin M.Y."/>
            <person name="Jogler C."/>
        </authorList>
    </citation>
    <scope>NUCLEOTIDE SEQUENCE [LARGE SCALE GENOMIC DNA]</scope>
    <source>
        <strain evidence="3 4">Pan216</strain>
    </source>
</reference>
<dbReference type="InterPro" id="IPR029044">
    <property type="entry name" value="Nucleotide-diphossugar_trans"/>
</dbReference>
<evidence type="ECO:0000259" key="2">
    <source>
        <dbReference type="Pfam" id="PF00535"/>
    </source>
</evidence>
<dbReference type="InterPro" id="IPR001173">
    <property type="entry name" value="Glyco_trans_2-like"/>
</dbReference>
<feature type="transmembrane region" description="Helical" evidence="1">
    <location>
        <begin position="236"/>
        <end position="262"/>
    </location>
</feature>
<dbReference type="EMBL" id="CP036279">
    <property type="protein sequence ID" value="QDU64338.1"/>
    <property type="molecule type" value="Genomic_DNA"/>
</dbReference>
<feature type="transmembrane region" description="Helical" evidence="1">
    <location>
        <begin position="299"/>
        <end position="323"/>
    </location>
</feature>
<sequence length="348" mass="38643">MIVPARNEEKELPRTLPTLLQQDYPELSITIINDRSEDRTGDLLAEAAEREPRLRILEGIDRPAGWVGKTWVLHQGVLATRSEWILFVDADIRLSDDAVRIAVMEATRREVDLFSIVPNVECETFWQRTSCLAMATALTVVFPLVEVNDPRKSTAIAAGGFFLIRRRVHEALGSEEAVKGEIGEDLKRAQCLKLAGYRMHLAASRRMASTHWYGTLADIWTGLRKNAYAGFEFNPWFFLSLSAIGLTVVWTPVIALVAGLLGIGLGAPLAAATFALGAVGWLFQALTAVPMIVHLGIPWWHAALMPFAYTLYNLIAFTSAYDYHFGGGPRWKSRSFDPADFRAPSGRS</sequence>
<keyword evidence="1" id="KW-1133">Transmembrane helix</keyword>
<dbReference type="Proteomes" id="UP000317093">
    <property type="component" value="Chromosome"/>
</dbReference>
<feature type="domain" description="Glycosyltransferase 2-like" evidence="2">
    <location>
        <begin position="2"/>
        <end position="172"/>
    </location>
</feature>
<feature type="transmembrane region" description="Helical" evidence="1">
    <location>
        <begin position="269"/>
        <end position="293"/>
    </location>
</feature>
<organism evidence="3 4">
    <name type="scientific">Kolteria novifilia</name>
    <dbReference type="NCBI Taxonomy" id="2527975"/>
    <lineage>
        <taxon>Bacteria</taxon>
        <taxon>Pseudomonadati</taxon>
        <taxon>Planctomycetota</taxon>
        <taxon>Planctomycetia</taxon>
        <taxon>Kolteriales</taxon>
        <taxon>Kolteriaceae</taxon>
        <taxon>Kolteria</taxon>
    </lineage>
</organism>
<dbReference type="EC" id="2.4.1.-" evidence="3"/>
<keyword evidence="4" id="KW-1185">Reference proteome</keyword>
<dbReference type="AlphaFoldDB" id="A0A518BBH3"/>
<gene>
    <name evidence="3" type="primary">crtQ_2</name>
    <name evidence="3" type="ORF">Pan216_52280</name>
</gene>